<dbReference type="AlphaFoldDB" id="A0AAN6GAS3"/>
<protein>
    <recommendedName>
        <fullName evidence="4">Band 7 domain-containing protein</fullName>
    </recommendedName>
</protein>
<dbReference type="Proteomes" id="UP001176521">
    <property type="component" value="Unassembled WGS sequence"/>
</dbReference>
<feature type="domain" description="Band 7" evidence="4">
    <location>
        <begin position="111"/>
        <end position="268"/>
    </location>
</feature>
<comment type="caution">
    <text evidence="5">The sequence shown here is derived from an EMBL/GenBank/DDBJ whole genome shotgun (WGS) entry which is preliminary data.</text>
</comment>
<evidence type="ECO:0000313" key="6">
    <source>
        <dbReference type="Proteomes" id="UP001176521"/>
    </source>
</evidence>
<dbReference type="GO" id="GO:0005886">
    <property type="term" value="C:plasma membrane"/>
    <property type="evidence" value="ECO:0007669"/>
    <property type="project" value="InterPro"/>
</dbReference>
<dbReference type="FunFam" id="3.30.479.30:FF:000004">
    <property type="entry name" value="Putative membrane protease family, stomatin"/>
    <property type="match status" value="1"/>
</dbReference>
<proteinExistence type="inferred from homology"/>
<dbReference type="PRINTS" id="PR00721">
    <property type="entry name" value="STOMATIN"/>
</dbReference>
<reference evidence="5" key="1">
    <citation type="journal article" date="2023" name="PhytoFront">
        <title>Draft Genome Resources of Seven Strains of Tilletia horrida, Causal Agent of Kernel Smut of Rice.</title>
        <authorList>
            <person name="Khanal S."/>
            <person name="Antony Babu S."/>
            <person name="Zhou X.G."/>
        </authorList>
    </citation>
    <scope>NUCLEOTIDE SEQUENCE</scope>
    <source>
        <strain evidence="5">TX3</strain>
    </source>
</reference>
<keyword evidence="6" id="KW-1185">Reference proteome</keyword>
<dbReference type="InterPro" id="IPR043202">
    <property type="entry name" value="Band-7_stomatin-like"/>
</dbReference>
<sequence length="372" mass="39517">MSGLNDNDFPTAPRYDESTVSTAAGPAVAAASSGKGLHGPVTPVGAEGSHGVNRSGVITVAPMRKAEMQTSYAQNLGLEDQEQNFYGSMLNCFGDVAGCLGQVPFCFCCPNPYHSVEQGSVGLITRFGRLYKSVDPGLVKVNPFSEQLRRVDVKITLISIPRQVVLTSDNLTIEVDSSLCYHISNPLRAAFSVSNVTQALSERAQTTLRDVIGSRSLQSILTDREAVAQQIAQLVENVSESWGVTVESLLLKDISLSPELQESLAFAATQRRQAEGKLIAAQAEVQAAKLMREAADQLSTEAAIQIRQLEALQAMAKSSHAKTIFVPMSLAHQYPSSSASASNSKGKAPESAGGQTMLSLNEVTSLGQLASS</sequence>
<dbReference type="EMBL" id="JAPDMQ010000523">
    <property type="protein sequence ID" value="KAK0523308.1"/>
    <property type="molecule type" value="Genomic_DNA"/>
</dbReference>
<evidence type="ECO:0000259" key="4">
    <source>
        <dbReference type="SMART" id="SM00244"/>
    </source>
</evidence>
<dbReference type="GO" id="GO:0098552">
    <property type="term" value="C:side of membrane"/>
    <property type="evidence" value="ECO:0007669"/>
    <property type="project" value="UniProtKB-ARBA"/>
</dbReference>
<feature type="coiled-coil region" evidence="2">
    <location>
        <begin position="271"/>
        <end position="315"/>
    </location>
</feature>
<feature type="region of interest" description="Disordered" evidence="3">
    <location>
        <begin position="336"/>
        <end position="372"/>
    </location>
</feature>
<name>A0AAN6GAS3_9BASI</name>
<dbReference type="SUPFAM" id="SSF117892">
    <property type="entry name" value="Band 7/SPFH domain"/>
    <property type="match status" value="1"/>
</dbReference>
<dbReference type="CDD" id="cd13437">
    <property type="entry name" value="SPFH_alloslipin"/>
    <property type="match status" value="1"/>
</dbReference>
<dbReference type="PANTHER" id="PTHR10264">
    <property type="entry name" value="BAND 7 PROTEIN-RELATED"/>
    <property type="match status" value="1"/>
</dbReference>
<comment type="similarity">
    <text evidence="1">Belongs to the band 7/mec-2 family.</text>
</comment>
<dbReference type="Gene3D" id="3.30.479.30">
    <property type="entry name" value="Band 7 domain"/>
    <property type="match status" value="1"/>
</dbReference>
<feature type="compositionally biased region" description="Polar residues" evidence="3">
    <location>
        <begin position="353"/>
        <end position="372"/>
    </location>
</feature>
<accession>A0AAN6GAS3</accession>
<dbReference type="InterPro" id="IPR001107">
    <property type="entry name" value="Band_7"/>
</dbReference>
<dbReference type="InterPro" id="IPR001972">
    <property type="entry name" value="Stomatin_HflK_fam"/>
</dbReference>
<dbReference type="PANTHER" id="PTHR10264:SF19">
    <property type="entry name" value="AT06885P-RELATED"/>
    <property type="match status" value="1"/>
</dbReference>
<evidence type="ECO:0000256" key="2">
    <source>
        <dbReference type="SAM" id="Coils"/>
    </source>
</evidence>
<evidence type="ECO:0000313" key="5">
    <source>
        <dbReference type="EMBL" id="KAK0523308.1"/>
    </source>
</evidence>
<evidence type="ECO:0000256" key="1">
    <source>
        <dbReference type="ARBA" id="ARBA00008164"/>
    </source>
</evidence>
<gene>
    <name evidence="5" type="ORF">OC842_006191</name>
</gene>
<feature type="region of interest" description="Disordered" evidence="3">
    <location>
        <begin position="31"/>
        <end position="50"/>
    </location>
</feature>
<feature type="region of interest" description="Disordered" evidence="3">
    <location>
        <begin position="1"/>
        <end position="20"/>
    </location>
</feature>
<dbReference type="Pfam" id="PF01145">
    <property type="entry name" value="Band_7"/>
    <property type="match status" value="1"/>
</dbReference>
<dbReference type="InterPro" id="IPR036013">
    <property type="entry name" value="Band_7/SPFH_dom_sf"/>
</dbReference>
<organism evidence="5 6">
    <name type="scientific">Tilletia horrida</name>
    <dbReference type="NCBI Taxonomy" id="155126"/>
    <lineage>
        <taxon>Eukaryota</taxon>
        <taxon>Fungi</taxon>
        <taxon>Dikarya</taxon>
        <taxon>Basidiomycota</taxon>
        <taxon>Ustilaginomycotina</taxon>
        <taxon>Exobasidiomycetes</taxon>
        <taxon>Tilletiales</taxon>
        <taxon>Tilletiaceae</taxon>
        <taxon>Tilletia</taxon>
    </lineage>
</organism>
<evidence type="ECO:0000256" key="3">
    <source>
        <dbReference type="SAM" id="MobiDB-lite"/>
    </source>
</evidence>
<keyword evidence="2" id="KW-0175">Coiled coil</keyword>
<dbReference type="SMART" id="SM00244">
    <property type="entry name" value="PHB"/>
    <property type="match status" value="1"/>
</dbReference>
<dbReference type="Gene3D" id="6.10.250.2090">
    <property type="match status" value="1"/>
</dbReference>